<dbReference type="InterPro" id="IPR036428">
    <property type="entry name" value="PCD_sf"/>
</dbReference>
<comment type="catalytic activity">
    <reaction evidence="1">
        <text>(4aS,6R)-4a-hydroxy-L-erythro-5,6,7,8-tetrahydrobiopterin = (6R)-L-erythro-6,7-dihydrobiopterin + H2O</text>
        <dbReference type="Rhea" id="RHEA:11920"/>
        <dbReference type="ChEBI" id="CHEBI:15377"/>
        <dbReference type="ChEBI" id="CHEBI:15642"/>
        <dbReference type="ChEBI" id="CHEBI:43120"/>
        <dbReference type="EC" id="4.2.1.96"/>
    </reaction>
</comment>
<dbReference type="HAMAP" id="MF_00434">
    <property type="entry name" value="Pterin_4_alpha"/>
    <property type="match status" value="1"/>
</dbReference>
<keyword evidence="4 5" id="KW-0456">Lyase</keyword>
<dbReference type="InterPro" id="IPR050376">
    <property type="entry name" value="Pterin-4-alpha-carb_dehyd"/>
</dbReference>
<evidence type="ECO:0000256" key="1">
    <source>
        <dbReference type="ARBA" id="ARBA00001554"/>
    </source>
</evidence>
<evidence type="ECO:0000313" key="5">
    <source>
        <dbReference type="EMBL" id="VAW85032.1"/>
    </source>
</evidence>
<dbReference type="Pfam" id="PF01329">
    <property type="entry name" value="Pterin_4a"/>
    <property type="match status" value="1"/>
</dbReference>
<accession>A0A3B0ZBX8</accession>
<proteinExistence type="inferred from homology"/>
<dbReference type="PANTHER" id="PTHR42805">
    <property type="entry name" value="PTERIN-4-ALPHA-CARBINOLAMINE DEHYDRATASE-RELATED"/>
    <property type="match status" value="1"/>
</dbReference>
<dbReference type="CDD" id="cd00913">
    <property type="entry name" value="PCD_DCoH_subfamily_a"/>
    <property type="match status" value="1"/>
</dbReference>
<dbReference type="EC" id="4.2.1.96" evidence="3"/>
<dbReference type="PANTHER" id="PTHR42805:SF1">
    <property type="entry name" value="PTERIN-4-ALPHA-CARBINOLAMINE DEHYDRATASE-RELATED"/>
    <property type="match status" value="1"/>
</dbReference>
<gene>
    <name evidence="5" type="ORF">MNBD_GAMMA17-306</name>
</gene>
<dbReference type="EMBL" id="UOFQ01000015">
    <property type="protein sequence ID" value="VAW85032.1"/>
    <property type="molecule type" value="Genomic_DNA"/>
</dbReference>
<evidence type="ECO:0000256" key="2">
    <source>
        <dbReference type="ARBA" id="ARBA00006472"/>
    </source>
</evidence>
<dbReference type="Gene3D" id="3.30.1360.20">
    <property type="entry name" value="Transcriptional coactivator/pterin dehydratase"/>
    <property type="match status" value="1"/>
</dbReference>
<organism evidence="5">
    <name type="scientific">hydrothermal vent metagenome</name>
    <dbReference type="NCBI Taxonomy" id="652676"/>
    <lineage>
        <taxon>unclassified sequences</taxon>
        <taxon>metagenomes</taxon>
        <taxon>ecological metagenomes</taxon>
    </lineage>
</organism>
<comment type="similarity">
    <text evidence="2">Belongs to the pterin-4-alpha-carbinolamine dehydratase family.</text>
</comment>
<sequence>MDELAERPCEACRADAPQVTSLQCEALLDQLPQWRLIEVDGIKQLTRIYLFNGFLDAMAQAEKVAQIAQQENHHPALLVEWGKLTVTWWTHKIKGLHENDFVMAARTERLFTL</sequence>
<dbReference type="AlphaFoldDB" id="A0A3B0ZBX8"/>
<evidence type="ECO:0000256" key="4">
    <source>
        <dbReference type="ARBA" id="ARBA00023239"/>
    </source>
</evidence>
<dbReference type="InterPro" id="IPR001533">
    <property type="entry name" value="Pterin_deHydtase"/>
</dbReference>
<dbReference type="SUPFAM" id="SSF55248">
    <property type="entry name" value="PCD-like"/>
    <property type="match status" value="1"/>
</dbReference>
<evidence type="ECO:0000256" key="3">
    <source>
        <dbReference type="ARBA" id="ARBA00013252"/>
    </source>
</evidence>
<dbReference type="GO" id="GO:0008124">
    <property type="term" value="F:4-alpha-hydroxytetrahydrobiopterin dehydratase activity"/>
    <property type="evidence" value="ECO:0007669"/>
    <property type="project" value="UniProtKB-EC"/>
</dbReference>
<dbReference type="NCBIfam" id="NF002016">
    <property type="entry name" value="PRK00823.1-1"/>
    <property type="match status" value="1"/>
</dbReference>
<reference evidence="5" key="1">
    <citation type="submission" date="2018-06" db="EMBL/GenBank/DDBJ databases">
        <authorList>
            <person name="Zhirakovskaya E."/>
        </authorList>
    </citation>
    <scope>NUCLEOTIDE SEQUENCE</scope>
</reference>
<protein>
    <recommendedName>
        <fullName evidence="3">4a-hydroxytetrahydrobiopterin dehydratase</fullName>
        <ecNumber evidence="3">4.2.1.96</ecNumber>
    </recommendedName>
</protein>
<dbReference type="GO" id="GO:0006729">
    <property type="term" value="P:tetrahydrobiopterin biosynthetic process"/>
    <property type="evidence" value="ECO:0007669"/>
    <property type="project" value="InterPro"/>
</dbReference>
<name>A0A3B0ZBX8_9ZZZZ</name>